<keyword evidence="1" id="KW-0812">Transmembrane</keyword>
<keyword evidence="1" id="KW-0472">Membrane</keyword>
<dbReference type="EMBL" id="JABFUD020000007">
    <property type="protein sequence ID" value="KAI5077680.1"/>
    <property type="molecule type" value="Genomic_DNA"/>
</dbReference>
<accession>A0A9D4ZM02</accession>
<gene>
    <name evidence="2" type="ORF">GOP47_0007504</name>
</gene>
<name>A0A9D4ZM02_ADICA</name>
<protein>
    <submittedName>
        <fullName evidence="2">Uncharacterized protein</fullName>
    </submittedName>
</protein>
<keyword evidence="3" id="KW-1185">Reference proteome</keyword>
<comment type="caution">
    <text evidence="2">The sequence shown here is derived from an EMBL/GenBank/DDBJ whole genome shotgun (WGS) entry which is preliminary data.</text>
</comment>
<dbReference type="AlphaFoldDB" id="A0A9D4ZM02"/>
<reference evidence="2" key="1">
    <citation type="submission" date="2021-01" db="EMBL/GenBank/DDBJ databases">
        <title>Adiantum capillus-veneris genome.</title>
        <authorList>
            <person name="Fang Y."/>
            <person name="Liao Q."/>
        </authorList>
    </citation>
    <scope>NUCLEOTIDE SEQUENCE</scope>
    <source>
        <strain evidence="2">H3</strain>
        <tissue evidence="2">Leaf</tissue>
    </source>
</reference>
<proteinExistence type="predicted"/>
<sequence>MKGMNGNIVQGPPTVNGLGFLTRNQRKEKGFNRTTLTIWTDHWIISISIFNLKSFFFNACHIIMACIIQLLGGNTEEL</sequence>
<evidence type="ECO:0000313" key="2">
    <source>
        <dbReference type="EMBL" id="KAI5077680.1"/>
    </source>
</evidence>
<evidence type="ECO:0000313" key="3">
    <source>
        <dbReference type="Proteomes" id="UP000886520"/>
    </source>
</evidence>
<dbReference type="Proteomes" id="UP000886520">
    <property type="component" value="Chromosome 7"/>
</dbReference>
<feature type="transmembrane region" description="Helical" evidence="1">
    <location>
        <begin position="55"/>
        <end position="72"/>
    </location>
</feature>
<keyword evidence="1" id="KW-1133">Transmembrane helix</keyword>
<evidence type="ECO:0000256" key="1">
    <source>
        <dbReference type="SAM" id="Phobius"/>
    </source>
</evidence>
<organism evidence="2 3">
    <name type="scientific">Adiantum capillus-veneris</name>
    <name type="common">Maidenhair fern</name>
    <dbReference type="NCBI Taxonomy" id="13818"/>
    <lineage>
        <taxon>Eukaryota</taxon>
        <taxon>Viridiplantae</taxon>
        <taxon>Streptophyta</taxon>
        <taxon>Embryophyta</taxon>
        <taxon>Tracheophyta</taxon>
        <taxon>Polypodiopsida</taxon>
        <taxon>Polypodiidae</taxon>
        <taxon>Polypodiales</taxon>
        <taxon>Pteridineae</taxon>
        <taxon>Pteridaceae</taxon>
        <taxon>Vittarioideae</taxon>
        <taxon>Adiantum</taxon>
    </lineage>
</organism>